<feature type="chain" id="PRO_5040999910" evidence="1">
    <location>
        <begin position="23"/>
        <end position="436"/>
    </location>
</feature>
<evidence type="ECO:0000259" key="2">
    <source>
        <dbReference type="Pfam" id="PF13372"/>
    </source>
</evidence>
<dbReference type="InterPro" id="IPR023614">
    <property type="entry name" value="Porin_dom_sf"/>
</dbReference>
<keyword evidence="1" id="KW-0732">Signal</keyword>
<dbReference type="AlphaFoldDB" id="A0A9X2KKN6"/>
<feature type="domain" description="Alginate export" evidence="2">
    <location>
        <begin position="60"/>
        <end position="181"/>
    </location>
</feature>
<dbReference type="EMBL" id="JAMLDX010000003">
    <property type="protein sequence ID" value="MCP3729807.1"/>
    <property type="molecule type" value="Genomic_DNA"/>
</dbReference>
<reference evidence="3" key="1">
    <citation type="submission" date="2022-05" db="EMBL/GenBank/DDBJ databases">
        <title>Sphingomonas sp. strain MG17 Genome sequencing and assembly.</title>
        <authorList>
            <person name="Kim I."/>
        </authorList>
    </citation>
    <scope>NUCLEOTIDE SEQUENCE</scope>
    <source>
        <strain evidence="3">MG17</strain>
    </source>
</reference>
<feature type="signal peptide" evidence="1">
    <location>
        <begin position="1"/>
        <end position="22"/>
    </location>
</feature>
<evidence type="ECO:0000313" key="3">
    <source>
        <dbReference type="EMBL" id="MCP3729807.1"/>
    </source>
</evidence>
<accession>A0A9X2KKN6</accession>
<gene>
    <name evidence="3" type="ORF">M9978_05125</name>
</gene>
<comment type="caution">
    <text evidence="3">The sequence shown here is derived from an EMBL/GenBank/DDBJ whole genome shotgun (WGS) entry which is preliminary data.</text>
</comment>
<dbReference type="Pfam" id="PF13372">
    <property type="entry name" value="Alginate_exp"/>
    <property type="match status" value="1"/>
</dbReference>
<keyword evidence="4" id="KW-1185">Reference proteome</keyword>
<organism evidence="3 4">
    <name type="scientific">Sphingomonas tagetis</name>
    <dbReference type="NCBI Taxonomy" id="2949092"/>
    <lineage>
        <taxon>Bacteria</taxon>
        <taxon>Pseudomonadati</taxon>
        <taxon>Pseudomonadota</taxon>
        <taxon>Alphaproteobacteria</taxon>
        <taxon>Sphingomonadales</taxon>
        <taxon>Sphingomonadaceae</taxon>
        <taxon>Sphingomonas</taxon>
    </lineage>
</organism>
<dbReference type="RefSeq" id="WP_254291904.1">
    <property type="nucleotide sequence ID" value="NZ_JAMLDX010000003.1"/>
</dbReference>
<protein>
    <submittedName>
        <fullName evidence="3">Alginate export family protein</fullName>
    </submittedName>
</protein>
<dbReference type="SUPFAM" id="SSF56935">
    <property type="entry name" value="Porins"/>
    <property type="match status" value="1"/>
</dbReference>
<evidence type="ECO:0000256" key="1">
    <source>
        <dbReference type="SAM" id="SignalP"/>
    </source>
</evidence>
<dbReference type="Proteomes" id="UP001139451">
    <property type="component" value="Unassembled WGS sequence"/>
</dbReference>
<evidence type="ECO:0000313" key="4">
    <source>
        <dbReference type="Proteomes" id="UP001139451"/>
    </source>
</evidence>
<dbReference type="InterPro" id="IPR025388">
    <property type="entry name" value="Alginate_export_dom"/>
</dbReference>
<dbReference type="Gene3D" id="2.40.160.10">
    <property type="entry name" value="Porin"/>
    <property type="match status" value="1"/>
</dbReference>
<name>A0A9X2KKN6_9SPHN</name>
<sequence>MKKLFAAAALAAPIAFAHPAQAAPAAPKFGDPVKVGDGLTLDPIIDARLRYEHVDQPATDADAVTLRLRAGAELKSSSGFSLLAEAEGTAALTDDYNAFPFAVASGQRRTAFSVVPDPENIELNRLQLQYKGKAVTVTVGRQRINLDDQRWVGAAAWRQNEQTYDAVRAEAKVGPVSLDATYSISQRTIFGIDAGNVRDFAVNAGPRQDYDGDFVFLGAGGKLGPVQLKAFAYLLDYDPVFFFANSSQSYGLRATTTLPLSKTVKLNLAASYAAQSDYGSNPVDYSADYIAAEAGLAFKALTVMAGYEQLGSDQPAAAGASRAVQTPMATLHKFNGWADVFLTTPNKGLQDVYVGAAYKFDGIKALPGLNAAVTWHSYDSDVASLDYGDEWNASVGFKIGKVALLAKYASYKRHGTQDFATDVDTEKFWLQAELAF</sequence>
<proteinExistence type="predicted"/>